<evidence type="ECO:0000313" key="3">
    <source>
        <dbReference type="Proteomes" id="UP000253273"/>
    </source>
</evidence>
<dbReference type="RefSeq" id="WP_114586266.1">
    <property type="nucleotide sequence ID" value="NZ_CP031150.1"/>
</dbReference>
<organism evidence="2 3">
    <name type="scientific">Haloplanus rubicundus</name>
    <dbReference type="NCBI Taxonomy" id="1547898"/>
    <lineage>
        <taxon>Archaea</taxon>
        <taxon>Methanobacteriati</taxon>
        <taxon>Methanobacteriota</taxon>
        <taxon>Stenosarchaea group</taxon>
        <taxon>Halobacteria</taxon>
        <taxon>Halobacteriales</taxon>
        <taxon>Haloferacaceae</taxon>
        <taxon>Haloplanus</taxon>
    </lineage>
</organism>
<keyword evidence="3" id="KW-1185">Reference proteome</keyword>
<dbReference type="Proteomes" id="UP000253273">
    <property type="component" value="Chromosome"/>
</dbReference>
<dbReference type="OrthoDB" id="313547at2157"/>
<keyword evidence="1" id="KW-0472">Membrane</keyword>
<accession>A0A345E4L2</accession>
<sequence>MNPAAEELTLAFVGYLPVAIAEYVRSQFGVVSVVRRNIAAGLFFVGLIIVIPLAAATVQPRLTIVLVSVVLLAIIGYGVALQRSGIDRSTLRGPPPGFLELGVWSIAILVAALIAAFPTDPLSDAGLVNTYTHFLGYSLGFLSSYLVVLLSFDIE</sequence>
<evidence type="ECO:0000313" key="2">
    <source>
        <dbReference type="EMBL" id="AXG07134.1"/>
    </source>
</evidence>
<evidence type="ECO:0000256" key="1">
    <source>
        <dbReference type="SAM" id="Phobius"/>
    </source>
</evidence>
<dbReference type="KEGG" id="haj:DU500_12255"/>
<protein>
    <submittedName>
        <fullName evidence="2">Uncharacterized protein</fullName>
    </submittedName>
</protein>
<dbReference type="AlphaFoldDB" id="A0A345E4L2"/>
<dbReference type="EMBL" id="CP031150">
    <property type="protein sequence ID" value="AXG07134.1"/>
    <property type="molecule type" value="Genomic_DNA"/>
</dbReference>
<name>A0A345E4L2_9EURY</name>
<feature type="transmembrane region" description="Helical" evidence="1">
    <location>
        <begin position="101"/>
        <end position="119"/>
    </location>
</feature>
<feature type="transmembrane region" description="Helical" evidence="1">
    <location>
        <begin position="38"/>
        <end position="56"/>
    </location>
</feature>
<feature type="transmembrane region" description="Helical" evidence="1">
    <location>
        <begin position="62"/>
        <end position="80"/>
    </location>
</feature>
<gene>
    <name evidence="2" type="ORF">DU500_12255</name>
</gene>
<proteinExistence type="predicted"/>
<reference evidence="2 3" key="1">
    <citation type="submission" date="2018-07" db="EMBL/GenBank/DDBJ databases">
        <title>Genome sequences of Haloplanus sp. CBA1113.</title>
        <authorList>
            <person name="Kim Y.B."/>
            <person name="Roh S.W."/>
        </authorList>
    </citation>
    <scope>NUCLEOTIDE SEQUENCE [LARGE SCALE GENOMIC DNA]</scope>
    <source>
        <strain evidence="2 3">CBA1113</strain>
    </source>
</reference>
<dbReference type="GeneID" id="37284170"/>
<keyword evidence="1" id="KW-1133">Transmembrane helix</keyword>
<feature type="transmembrane region" description="Helical" evidence="1">
    <location>
        <begin position="131"/>
        <end position="152"/>
    </location>
</feature>
<keyword evidence="1" id="KW-0812">Transmembrane</keyword>